<protein>
    <submittedName>
        <fullName evidence="1">Uncharacterized protein</fullName>
    </submittedName>
</protein>
<proteinExistence type="predicted"/>
<comment type="caution">
    <text evidence="1">The sequence shown here is derived from an EMBL/GenBank/DDBJ whole genome shotgun (WGS) entry which is preliminary data.</text>
</comment>
<gene>
    <name evidence="1" type="ORF">FRZ40_31850</name>
</gene>
<organism evidence="1 2">
    <name type="scientific">Paraburkholderia azotifigens</name>
    <dbReference type="NCBI Taxonomy" id="2057004"/>
    <lineage>
        <taxon>Bacteria</taxon>
        <taxon>Pseudomonadati</taxon>
        <taxon>Pseudomonadota</taxon>
        <taxon>Betaproteobacteria</taxon>
        <taxon>Burkholderiales</taxon>
        <taxon>Burkholderiaceae</taxon>
        <taxon>Paraburkholderia</taxon>
    </lineage>
</organism>
<dbReference type="Proteomes" id="UP000321776">
    <property type="component" value="Unassembled WGS sequence"/>
</dbReference>
<evidence type="ECO:0000313" key="2">
    <source>
        <dbReference type="Proteomes" id="UP000321776"/>
    </source>
</evidence>
<dbReference type="EMBL" id="VOQS01000005">
    <property type="protein sequence ID" value="TXC79042.1"/>
    <property type="molecule type" value="Genomic_DNA"/>
</dbReference>
<dbReference type="AlphaFoldDB" id="A0A5C6V062"/>
<evidence type="ECO:0000313" key="1">
    <source>
        <dbReference type="EMBL" id="TXC79042.1"/>
    </source>
</evidence>
<dbReference type="RefSeq" id="WP_147236865.1">
    <property type="nucleotide sequence ID" value="NZ_VOQS01000005.1"/>
</dbReference>
<reference evidence="1 2" key="1">
    <citation type="journal article" date="2018" name="Int. J. Syst. Evol. Microbiol.">
        <title>Paraburkholderia azotifigens sp. nov., a nitrogen-fixing bacterium isolated from paddy soil.</title>
        <authorList>
            <person name="Choi G.M."/>
            <person name="Im W.T."/>
        </authorList>
    </citation>
    <scope>NUCLEOTIDE SEQUENCE [LARGE SCALE GENOMIC DNA]</scope>
    <source>
        <strain evidence="1 2">NF 2-5-3</strain>
    </source>
</reference>
<accession>A0A5C6V062</accession>
<sequence>MYRKYPYKGFEVTVDLESVWAATGGAVPSLPIGFVAKVSIGGKGMPNSLTLPIHVTNDNEKPFGTEAAALMAGFSAAQRIIDRTCCQADRG</sequence>
<name>A0A5C6V062_9BURK</name>